<name>A0ABR1KC19_9PEZI</name>
<feature type="domain" description="Carboxylesterase type B" evidence="2">
    <location>
        <begin position="17"/>
        <end position="143"/>
    </location>
</feature>
<dbReference type="InterPro" id="IPR029058">
    <property type="entry name" value="AB_hydrolase_fold"/>
</dbReference>
<reference evidence="3 4" key="1">
    <citation type="submission" date="2024-04" db="EMBL/GenBank/DDBJ databases">
        <title>Phyllosticta paracitricarpa is synonymous to the EU quarantine fungus P. citricarpa based on phylogenomic analyses.</title>
        <authorList>
            <consortium name="Lawrence Berkeley National Laboratory"/>
            <person name="Van Ingen-Buijs V.A."/>
            <person name="Van Westerhoven A.C."/>
            <person name="Haridas S."/>
            <person name="Skiadas P."/>
            <person name="Martin F."/>
            <person name="Groenewald J.Z."/>
            <person name="Crous P.W."/>
            <person name="Seidl M.F."/>
        </authorList>
    </citation>
    <scope>NUCLEOTIDE SEQUENCE [LARGE SCALE GENOMIC DNA]</scope>
    <source>
        <strain evidence="3 4">CBS 123371</strain>
    </source>
</reference>
<sequence length="145" mass="17322">MRAAHHHHFTHSEARPVVRDSQTQERSSSSTPHRRLTRSAITLYARPSLLRRTPRRRRRDHRHLFQHHFHERGLSVPECLDSESNLYTYHFTTAPAEDRDESAYHGAELWYTFNNIPYAEHSNFIWTAHNYEVERAMSQYWANGI</sequence>
<organism evidence="3 4">
    <name type="scientific">Phyllosticta citriasiana</name>
    <dbReference type="NCBI Taxonomy" id="595635"/>
    <lineage>
        <taxon>Eukaryota</taxon>
        <taxon>Fungi</taxon>
        <taxon>Dikarya</taxon>
        <taxon>Ascomycota</taxon>
        <taxon>Pezizomycotina</taxon>
        <taxon>Dothideomycetes</taxon>
        <taxon>Dothideomycetes incertae sedis</taxon>
        <taxon>Botryosphaeriales</taxon>
        <taxon>Phyllostictaceae</taxon>
        <taxon>Phyllosticta</taxon>
    </lineage>
</organism>
<dbReference type="Pfam" id="PF00135">
    <property type="entry name" value="COesterase"/>
    <property type="match status" value="1"/>
</dbReference>
<accession>A0ABR1KC19</accession>
<keyword evidence="4" id="KW-1185">Reference proteome</keyword>
<dbReference type="Gene3D" id="3.40.50.1820">
    <property type="entry name" value="alpha/beta hydrolase"/>
    <property type="match status" value="1"/>
</dbReference>
<dbReference type="EMBL" id="JBBPHU010000011">
    <property type="protein sequence ID" value="KAK7512022.1"/>
    <property type="molecule type" value="Genomic_DNA"/>
</dbReference>
<evidence type="ECO:0000313" key="3">
    <source>
        <dbReference type="EMBL" id="KAK7512022.1"/>
    </source>
</evidence>
<evidence type="ECO:0000256" key="1">
    <source>
        <dbReference type="SAM" id="MobiDB-lite"/>
    </source>
</evidence>
<gene>
    <name evidence="3" type="ORF">IWZ03DRAFT_362430</name>
</gene>
<evidence type="ECO:0000259" key="2">
    <source>
        <dbReference type="Pfam" id="PF00135"/>
    </source>
</evidence>
<proteinExistence type="predicted"/>
<dbReference type="InterPro" id="IPR002018">
    <property type="entry name" value="CarbesteraseB"/>
</dbReference>
<protein>
    <recommendedName>
        <fullName evidence="2">Carboxylesterase type B domain-containing protein</fullName>
    </recommendedName>
</protein>
<evidence type="ECO:0000313" key="4">
    <source>
        <dbReference type="Proteomes" id="UP001363622"/>
    </source>
</evidence>
<feature type="region of interest" description="Disordered" evidence="1">
    <location>
        <begin position="1"/>
        <end position="37"/>
    </location>
</feature>
<dbReference type="SUPFAM" id="SSF53474">
    <property type="entry name" value="alpha/beta-Hydrolases"/>
    <property type="match status" value="1"/>
</dbReference>
<feature type="compositionally biased region" description="Polar residues" evidence="1">
    <location>
        <begin position="20"/>
        <end position="31"/>
    </location>
</feature>
<comment type="caution">
    <text evidence="3">The sequence shown here is derived from an EMBL/GenBank/DDBJ whole genome shotgun (WGS) entry which is preliminary data.</text>
</comment>
<dbReference type="Proteomes" id="UP001363622">
    <property type="component" value="Unassembled WGS sequence"/>
</dbReference>